<name>A0A507CE53_9FUNG</name>
<evidence type="ECO:0000313" key="1">
    <source>
        <dbReference type="EMBL" id="TPX39790.1"/>
    </source>
</evidence>
<comment type="caution">
    <text evidence="1">The sequence shown here is derived from an EMBL/GenBank/DDBJ whole genome shotgun (WGS) entry which is preliminary data.</text>
</comment>
<reference evidence="1 2" key="1">
    <citation type="journal article" date="2019" name="Sci. Rep.">
        <title>Comparative genomics of chytrid fungi reveal insights into the obligate biotrophic and pathogenic lifestyle of Synchytrium endobioticum.</title>
        <authorList>
            <person name="van de Vossenberg B.T.L.H."/>
            <person name="Warris S."/>
            <person name="Nguyen H.D.T."/>
            <person name="van Gent-Pelzer M.P.E."/>
            <person name="Joly D.L."/>
            <person name="van de Geest H.C."/>
            <person name="Bonants P.J.M."/>
            <person name="Smith D.S."/>
            <person name="Levesque C.A."/>
            <person name="van der Lee T.A.J."/>
        </authorList>
    </citation>
    <scope>NUCLEOTIDE SEQUENCE [LARGE SCALE GENOMIC DNA]</scope>
    <source>
        <strain evidence="1 2">LEV6574</strain>
    </source>
</reference>
<sequence>MEAPGDQVRIDGGEACKGDPLSMSCIDNKSNFESSTLQPNLNSYLIPLYLRGYRCTSFPSHSYCLSSWTPLS</sequence>
<gene>
    <name evidence="1" type="ORF">SeLEV6574_g06985</name>
</gene>
<evidence type="ECO:0000313" key="2">
    <source>
        <dbReference type="Proteomes" id="UP000320475"/>
    </source>
</evidence>
<dbReference type="Proteomes" id="UP000320475">
    <property type="component" value="Unassembled WGS sequence"/>
</dbReference>
<dbReference type="AlphaFoldDB" id="A0A507CE53"/>
<accession>A0A507CE53</accession>
<protein>
    <submittedName>
        <fullName evidence="1">Uncharacterized protein</fullName>
    </submittedName>
</protein>
<organism evidence="1 2">
    <name type="scientific">Synchytrium endobioticum</name>
    <dbReference type="NCBI Taxonomy" id="286115"/>
    <lineage>
        <taxon>Eukaryota</taxon>
        <taxon>Fungi</taxon>
        <taxon>Fungi incertae sedis</taxon>
        <taxon>Chytridiomycota</taxon>
        <taxon>Chytridiomycota incertae sedis</taxon>
        <taxon>Chytridiomycetes</taxon>
        <taxon>Synchytriales</taxon>
        <taxon>Synchytriaceae</taxon>
        <taxon>Synchytrium</taxon>
    </lineage>
</organism>
<dbReference type="EMBL" id="QEAM01000444">
    <property type="protein sequence ID" value="TPX39790.1"/>
    <property type="molecule type" value="Genomic_DNA"/>
</dbReference>
<proteinExistence type="predicted"/>